<keyword evidence="3" id="KW-1185">Reference proteome</keyword>
<dbReference type="InterPro" id="IPR050266">
    <property type="entry name" value="AB_hydrolase_sf"/>
</dbReference>
<dbReference type="InterPro" id="IPR026968">
    <property type="entry name" value="PcaD/CatD"/>
</dbReference>
<sequence length="266" mass="28866">MAFAAINGITVHYEFIGDPGARHTIVFSNSLGTDFRIWLPLFDELGDDVSVLLYDSRGHGLTGLGAAEFSMEDLVGDLVALVDHVGIGKAVFCGLSVGGMVVQGLWRKRPDLVRKLVLCDTAPKIGTAETWNNRIEAIRKTGLAGIADSVMERWFTNSFHEERRVDLAGYRLMLERQSAAAYIGTCEVIRDTDLSAIPPTITVPTLCVVGDQDGSTPPDLVRGMADMIPGARFEVIEGCGHIPCVEQPQRLAALIEPFVKGMKGRP</sequence>
<organism evidence="2 3">
    <name type="scientific">Ciceribacter ferrooxidans</name>
    <dbReference type="NCBI Taxonomy" id="2509717"/>
    <lineage>
        <taxon>Bacteria</taxon>
        <taxon>Pseudomonadati</taxon>
        <taxon>Pseudomonadota</taxon>
        <taxon>Alphaproteobacteria</taxon>
        <taxon>Hyphomicrobiales</taxon>
        <taxon>Rhizobiaceae</taxon>
        <taxon>Ciceribacter</taxon>
    </lineage>
</organism>
<evidence type="ECO:0000259" key="1">
    <source>
        <dbReference type="Pfam" id="PF12697"/>
    </source>
</evidence>
<dbReference type="AlphaFoldDB" id="A0A4Q2SUN2"/>
<name>A0A4Q2SUN2_9HYPH</name>
<evidence type="ECO:0000313" key="3">
    <source>
        <dbReference type="Proteomes" id="UP000291088"/>
    </source>
</evidence>
<accession>A0A4Q2SUN2</accession>
<dbReference type="SUPFAM" id="SSF53474">
    <property type="entry name" value="alpha/beta-Hydrolases"/>
    <property type="match status" value="1"/>
</dbReference>
<dbReference type="Gene3D" id="3.40.50.1820">
    <property type="entry name" value="alpha/beta hydrolase"/>
    <property type="match status" value="1"/>
</dbReference>
<dbReference type="RefSeq" id="WP_129333121.1">
    <property type="nucleotide sequence ID" value="NZ_SDVB01000253.1"/>
</dbReference>
<dbReference type="Pfam" id="PF12697">
    <property type="entry name" value="Abhydrolase_6"/>
    <property type="match status" value="1"/>
</dbReference>
<comment type="caution">
    <text evidence="2">The sequence shown here is derived from an EMBL/GenBank/DDBJ whole genome shotgun (WGS) entry which is preliminary data.</text>
</comment>
<dbReference type="InterPro" id="IPR000073">
    <property type="entry name" value="AB_hydrolase_1"/>
</dbReference>
<dbReference type="OrthoDB" id="9793083at2"/>
<protein>
    <submittedName>
        <fullName evidence="2">3-oxoadipate enol-lactonase</fullName>
        <ecNumber evidence="2">3.1.1.24</ecNumber>
    </submittedName>
</protein>
<proteinExistence type="predicted"/>
<keyword evidence="2" id="KW-0378">Hydrolase</keyword>
<evidence type="ECO:0000313" key="2">
    <source>
        <dbReference type="EMBL" id="RYC09716.1"/>
    </source>
</evidence>
<dbReference type="NCBIfam" id="TIGR02427">
    <property type="entry name" value="protocat_pcaD"/>
    <property type="match status" value="1"/>
</dbReference>
<gene>
    <name evidence="2" type="primary">pcaD</name>
    <name evidence="2" type="ORF">EUU22_16595</name>
</gene>
<reference evidence="2 3" key="1">
    <citation type="submission" date="2019-01" db="EMBL/GenBank/DDBJ databases">
        <authorList>
            <person name="Deng T."/>
        </authorList>
    </citation>
    <scope>NUCLEOTIDE SEQUENCE [LARGE SCALE GENOMIC DNA]</scope>
    <source>
        <strain evidence="2 3">F8825</strain>
    </source>
</reference>
<dbReference type="GO" id="GO:0042952">
    <property type="term" value="P:beta-ketoadipate pathway"/>
    <property type="evidence" value="ECO:0007669"/>
    <property type="project" value="InterPro"/>
</dbReference>
<dbReference type="EC" id="3.1.1.24" evidence="2"/>
<dbReference type="PANTHER" id="PTHR43798">
    <property type="entry name" value="MONOACYLGLYCEROL LIPASE"/>
    <property type="match status" value="1"/>
</dbReference>
<feature type="domain" description="AB hydrolase-1" evidence="1">
    <location>
        <begin position="36"/>
        <end position="253"/>
    </location>
</feature>
<dbReference type="EMBL" id="SDVB01000253">
    <property type="protein sequence ID" value="RYC09716.1"/>
    <property type="molecule type" value="Genomic_DNA"/>
</dbReference>
<dbReference type="GO" id="GO:0047570">
    <property type="term" value="F:3-oxoadipate enol-lactonase activity"/>
    <property type="evidence" value="ECO:0007669"/>
    <property type="project" value="UniProtKB-EC"/>
</dbReference>
<dbReference type="PANTHER" id="PTHR43798:SF29">
    <property type="entry name" value="AB HYDROLASE-1 DOMAIN-CONTAINING PROTEIN"/>
    <property type="match status" value="1"/>
</dbReference>
<dbReference type="Proteomes" id="UP000291088">
    <property type="component" value="Unassembled WGS sequence"/>
</dbReference>
<dbReference type="InterPro" id="IPR029058">
    <property type="entry name" value="AB_hydrolase_fold"/>
</dbReference>